<evidence type="ECO:0000313" key="7">
    <source>
        <dbReference type="EMBL" id="KNG89933.1"/>
    </source>
</evidence>
<feature type="transmembrane region" description="Helical" evidence="5">
    <location>
        <begin position="38"/>
        <end position="61"/>
    </location>
</feature>
<dbReference type="GO" id="GO:0016020">
    <property type="term" value="C:membrane"/>
    <property type="evidence" value="ECO:0007669"/>
    <property type="project" value="UniProtKB-SubCell"/>
</dbReference>
<organism evidence="7 8">
    <name type="scientific">Aspergillus nomiae NRRL (strain ATCC 15546 / NRRL 13137 / CBS 260.88 / M93)</name>
    <dbReference type="NCBI Taxonomy" id="1509407"/>
    <lineage>
        <taxon>Eukaryota</taxon>
        <taxon>Fungi</taxon>
        <taxon>Dikarya</taxon>
        <taxon>Ascomycota</taxon>
        <taxon>Pezizomycotina</taxon>
        <taxon>Eurotiomycetes</taxon>
        <taxon>Eurotiomycetidae</taxon>
        <taxon>Eurotiales</taxon>
        <taxon>Aspergillaceae</taxon>
        <taxon>Aspergillus</taxon>
        <taxon>Aspergillus subgen. Circumdati</taxon>
    </lineage>
</organism>
<dbReference type="EMBL" id="JNOM01000022">
    <property type="protein sequence ID" value="KNG89933.1"/>
    <property type="molecule type" value="Genomic_DNA"/>
</dbReference>
<keyword evidence="4 5" id="KW-0472">Membrane</keyword>
<keyword evidence="8" id="KW-1185">Reference proteome</keyword>
<feature type="transmembrane region" description="Helical" evidence="5">
    <location>
        <begin position="12"/>
        <end position="31"/>
    </location>
</feature>
<feature type="transmembrane region" description="Helical" evidence="5">
    <location>
        <begin position="150"/>
        <end position="173"/>
    </location>
</feature>
<dbReference type="Pfam" id="PF06985">
    <property type="entry name" value="HET"/>
    <property type="match status" value="1"/>
</dbReference>
<gene>
    <name evidence="7" type="ORF">ANOM_001698</name>
</gene>
<comment type="subcellular location">
    <subcellularLocation>
        <location evidence="1">Membrane</location>
        <topology evidence="1">Multi-pass membrane protein</topology>
    </subcellularLocation>
</comment>
<dbReference type="RefSeq" id="XP_015410856.1">
    <property type="nucleotide sequence ID" value="XM_015546955.1"/>
</dbReference>
<protein>
    <recommendedName>
        <fullName evidence="6">Heterokaryon incompatibility domain-containing protein</fullName>
    </recommendedName>
</protein>
<dbReference type="GeneID" id="26803502"/>
<evidence type="ECO:0000256" key="2">
    <source>
        <dbReference type="ARBA" id="ARBA00022692"/>
    </source>
</evidence>
<feature type="transmembrane region" description="Helical" evidence="5">
    <location>
        <begin position="228"/>
        <end position="248"/>
    </location>
</feature>
<feature type="transmembrane region" description="Helical" evidence="5">
    <location>
        <begin position="73"/>
        <end position="93"/>
    </location>
</feature>
<proteinExistence type="predicted"/>
<accession>A0A0L1JF10</accession>
<dbReference type="PANTHER" id="PTHR31465">
    <property type="entry name" value="PROTEIN RTA1-RELATED"/>
    <property type="match status" value="1"/>
</dbReference>
<feature type="transmembrane region" description="Helical" evidence="5">
    <location>
        <begin position="114"/>
        <end position="138"/>
    </location>
</feature>
<sequence length="1089" mass="121718">MEFTFYYYTPSGAAGGIFVALFALSTLLHFYQLLRTRTWFMIPFAIGGILEAIGYVGRVLSTNEAPNYTKGPYIMQSALILIAPAFLAASIYMTLGRIITMLQAEQYSVIPLRWLTKIFVAGDVLSFLMQASGAGLMVSADDPSTGEHVIIGGLFVQIIFFGFFVITAIVFELRMAKKHISASPEAGRIWRRHMVALYVTSVLILVRSVVRVVEYLDGYDGFLMKHEVFIYVFDALLMFFAMAVLNYIHPSQVNCLLDRGEQYFEKFVVTRKYEPSATHEMEVNSQTYSFQLHTMTLCELCQSIPLEGLPAFPRLDNIIALGPHQSIIALGNNDNRPLRDDLGFPHHPNIDSLRRASAAGCELCHILEDQVNRMIQAMEHPQNMPSELVARRPRFDLWLTRRLNGGDGFAVLTASNMDRGSGYDALVVAVMVFCCDEDDPLATVFRGRQPKNALDTAACRRFAGWIADCNNQHRSCAMPPRPLPTRLIDVGCEGSGDLVKLVEPGGETRGHYVTLSYCWGGDRTSATTRLNAASKKEGMLLQDLPQTFQDAILMTRALHVQYLWIDRLCIYQDDPQDWERESANMGSIYGNAYLCLSATCAANSQEGLVPSRNPRPSVSLPHTSNTCAGHVKACLLPTFSDFSKRNALELNEEPLSKRAWAFQERLFSQRSLIFASDKVYFVCETHIISEDGLELIDGPEVGYTNGYPYRSIADRSRYGTVPPQNMRAHWYRLVALYSRRSLTFPSDKLPAISGIAKEYGKVLGDSYVAGLWGNSLVEGLTWQPLGKCRAVREYRAPSWSWASVDGIMNELYREISPIASVLDVQVDVDGDNPFGRVRGGWIKIEAPLFPLFLVDYEGLVAKGTTGLQTIYEADEGFYLMFDTISNQLDVSLGLIKTMRLFSLVLAEYVGIGIRGWYFSLIVTPAGDDPKTLKRVGWHVGTQAQFGPPDIHTFRSIITLTGKSSDAFPNPLATLVKYISPHHTIYGGMQPLASRENHIDPKVPAAYPRVPRDVFQVFSCRVQQIIQSLKNPVQTPDNKGGHVQTPSWQAISLDCRQRTNRGQLRPRAPPKPSIPGAPNWFGRLDFLLQV</sequence>
<feature type="domain" description="Heterokaryon incompatibility" evidence="6">
    <location>
        <begin position="512"/>
        <end position="664"/>
    </location>
</feature>
<dbReference type="Pfam" id="PF04479">
    <property type="entry name" value="RTA1"/>
    <property type="match status" value="1"/>
</dbReference>
<evidence type="ECO:0000256" key="1">
    <source>
        <dbReference type="ARBA" id="ARBA00004141"/>
    </source>
</evidence>
<dbReference type="InterPro" id="IPR007568">
    <property type="entry name" value="RTA1"/>
</dbReference>
<evidence type="ECO:0000256" key="4">
    <source>
        <dbReference type="ARBA" id="ARBA00023136"/>
    </source>
</evidence>
<evidence type="ECO:0000256" key="3">
    <source>
        <dbReference type="ARBA" id="ARBA00022989"/>
    </source>
</evidence>
<comment type="caution">
    <text evidence="7">The sequence shown here is derived from an EMBL/GenBank/DDBJ whole genome shotgun (WGS) entry which is preliminary data.</text>
</comment>
<dbReference type="InterPro" id="IPR010730">
    <property type="entry name" value="HET"/>
</dbReference>
<dbReference type="OrthoDB" id="5125733at2759"/>
<dbReference type="PANTHER" id="PTHR31465:SF35">
    <property type="entry name" value="RTA1 DOMAIN PROTEIN-RELATED"/>
    <property type="match status" value="1"/>
</dbReference>
<dbReference type="AlphaFoldDB" id="A0A0L1JF10"/>
<name>A0A0L1JF10_ASPN3</name>
<keyword evidence="2 5" id="KW-0812">Transmembrane</keyword>
<evidence type="ECO:0000259" key="6">
    <source>
        <dbReference type="Pfam" id="PF06985"/>
    </source>
</evidence>
<dbReference type="Proteomes" id="UP000037505">
    <property type="component" value="Unassembled WGS sequence"/>
</dbReference>
<evidence type="ECO:0000313" key="8">
    <source>
        <dbReference type="Proteomes" id="UP000037505"/>
    </source>
</evidence>
<keyword evidence="3 5" id="KW-1133">Transmembrane helix</keyword>
<reference evidence="7 8" key="1">
    <citation type="submission" date="2014-06" db="EMBL/GenBank/DDBJ databases">
        <title>The Genome of the Aflatoxigenic Filamentous Fungus Aspergillus nomius.</title>
        <authorList>
            <person name="Moore M.G."/>
            <person name="Shannon B.M."/>
            <person name="Brian M.M."/>
        </authorList>
    </citation>
    <scope>NUCLEOTIDE SEQUENCE [LARGE SCALE GENOMIC DNA]</scope>
    <source>
        <strain evidence="7 8">NRRL 13137</strain>
    </source>
</reference>
<evidence type="ECO:0000256" key="5">
    <source>
        <dbReference type="SAM" id="Phobius"/>
    </source>
</evidence>